<dbReference type="PANTHER" id="PTHR46481:SF10">
    <property type="entry name" value="ZINC FINGER BED DOMAIN-CONTAINING PROTEIN 39"/>
    <property type="match status" value="1"/>
</dbReference>
<feature type="region of interest" description="Disordered" evidence="6">
    <location>
        <begin position="262"/>
        <end position="292"/>
    </location>
</feature>
<dbReference type="Proteomes" id="UP001608902">
    <property type="component" value="Unassembled WGS sequence"/>
</dbReference>
<evidence type="ECO:0000256" key="3">
    <source>
        <dbReference type="ARBA" id="ARBA00022771"/>
    </source>
</evidence>
<keyword evidence="4" id="KW-0862">Zinc</keyword>
<feature type="region of interest" description="Disordered" evidence="6">
    <location>
        <begin position="522"/>
        <end position="548"/>
    </location>
</feature>
<keyword evidence="5" id="KW-0539">Nucleus</keyword>
<accession>A0ABD6EGW8</accession>
<gene>
    <name evidence="8" type="ORF">AB6A40_002511</name>
</gene>
<sequence length="1061" mass="116757">MSIATAVAEPPEAKKFRLSLPTQVVVQPPVFDSDRSTPVEEVSHENLNGGRSSVELSSAASPNSLIDEKNVREEGDLSVEDAKNFLTNGSNLVDVLSTAMMFQANALLMQQKQEQQQHQHSYHNQQQQQQRQQFPCHLENPSQKVHHHRSPRSSAPIGPVIPGAVAVANSPAAALFNEDDWSWHRNPAAAIRSGGTNKQTPVWKYFVYNKSENLSRCIVGDCTYMLKGPHTSTLACHLKKHPNEYAEFQKLKVRHSLSEYTRDRAAGQLTPSPTSSTTGSMTASSGNSSRTKLNNSYMIKTSRLADCSLAALSLRKSQTNGHPIKGQGHHVSSILNALNARASAAAVASGNAHLVWNPISALTATSGVPNLMNQTNEVTNIIKSSSFLADNLLTSGILGSSTSQTPGSSRKWAREERKQKAMEVKLALMLSATQLPFDIIENSFFREFLEFAQPKFNVPKDVNYLEEIADNQQVRSRSYLKNQLSATKCVSIMVDALKLPSASTSAAANAFATMMRCKTAESSDSGVDASSDEGRSVPSSPHYDRNRPDGTPFNIVRLCISAAYFSPLAQRMEVVLLGVRPVEDDFITLESVRRTVNQVLADYEISQDRVSRFITSGVNELLGKGASDLESDLFPRMLKPYSQKLTQCLLDVIDSSPEIDRLKKSFYEMISSFFAQPEALSFLQLETGRIPSLPVTDSFLVLVDALLDIKDAFLKAYARLSNDASLSGLSNEQWQMLEEISRLLRLFHTHMNFVQDGSYATIDGVVPSLMQLQLSLEKDFGTLGSLPAELKRDLQQKTASMLDMSAPNFDGSYIQATALNPHLALFLDDEQLAYAKSSIERMLNERMRADEEVVARRNLKLNGGVDALLAAVVDRRTATVVDCSSSNGSTDGSDLSASLSTSSLLYPDLIHAANQRRREMQEKQIIDGRNRYAEAIVQSYFDELASGVSQQMPINSVSLAGLLPCSLSGRQLRPLQFWQLNSVKCGHLAEIAIELLTVPSSTVTVGRIFSTAANSEDSRSNTSRCLPHGVGSLSFLKSVEDPRRLERDAMLRFNHNVFPRL</sequence>
<dbReference type="PANTHER" id="PTHR46481">
    <property type="entry name" value="ZINC FINGER BED DOMAIN-CONTAINING PROTEIN 4"/>
    <property type="match status" value="1"/>
</dbReference>
<dbReference type="InterPro" id="IPR008906">
    <property type="entry name" value="HATC_C_dom"/>
</dbReference>
<evidence type="ECO:0000256" key="6">
    <source>
        <dbReference type="SAM" id="MobiDB-lite"/>
    </source>
</evidence>
<dbReference type="SUPFAM" id="SSF53098">
    <property type="entry name" value="Ribonuclease H-like"/>
    <property type="match status" value="1"/>
</dbReference>
<evidence type="ECO:0000256" key="2">
    <source>
        <dbReference type="ARBA" id="ARBA00022723"/>
    </source>
</evidence>
<evidence type="ECO:0000259" key="7">
    <source>
        <dbReference type="Pfam" id="PF05699"/>
    </source>
</evidence>
<feature type="compositionally biased region" description="Polar residues" evidence="6">
    <location>
        <begin position="45"/>
        <end position="64"/>
    </location>
</feature>
<dbReference type="EMBL" id="JBGFUD010001133">
    <property type="protein sequence ID" value="MFH4975802.1"/>
    <property type="molecule type" value="Genomic_DNA"/>
</dbReference>
<reference evidence="8 9" key="1">
    <citation type="submission" date="2024-08" db="EMBL/GenBank/DDBJ databases">
        <title>Gnathostoma spinigerum genome.</title>
        <authorList>
            <person name="Gonzalez-Bertolin B."/>
            <person name="Monzon S."/>
            <person name="Zaballos A."/>
            <person name="Jimenez P."/>
            <person name="Dekumyoy P."/>
            <person name="Varona S."/>
            <person name="Cuesta I."/>
            <person name="Sumanam S."/>
            <person name="Adisakwattana P."/>
            <person name="Gasser R.B."/>
            <person name="Hernandez-Gonzalez A."/>
            <person name="Young N.D."/>
            <person name="Perteguer M.J."/>
        </authorList>
    </citation>
    <scope>NUCLEOTIDE SEQUENCE [LARGE SCALE GENOMIC DNA]</scope>
    <source>
        <strain evidence="8">AL3</strain>
        <tissue evidence="8">Liver</tissue>
    </source>
</reference>
<feature type="compositionally biased region" description="Low complexity" evidence="6">
    <location>
        <begin position="270"/>
        <end position="291"/>
    </location>
</feature>
<feature type="region of interest" description="Disordered" evidence="6">
    <location>
        <begin position="29"/>
        <end position="68"/>
    </location>
</feature>
<feature type="compositionally biased region" description="Basic and acidic residues" evidence="6">
    <location>
        <begin position="32"/>
        <end position="44"/>
    </location>
</feature>
<dbReference type="InterPro" id="IPR012337">
    <property type="entry name" value="RNaseH-like_sf"/>
</dbReference>
<feature type="domain" description="HAT C-terminal dimerisation" evidence="7">
    <location>
        <begin position="970"/>
        <end position="1036"/>
    </location>
</feature>
<dbReference type="GO" id="GO:0008270">
    <property type="term" value="F:zinc ion binding"/>
    <property type="evidence" value="ECO:0007669"/>
    <property type="project" value="UniProtKB-KW"/>
</dbReference>
<feature type="region of interest" description="Disordered" evidence="6">
    <location>
        <begin position="113"/>
        <end position="133"/>
    </location>
</feature>
<proteinExistence type="predicted"/>
<organism evidence="8 9">
    <name type="scientific">Gnathostoma spinigerum</name>
    <dbReference type="NCBI Taxonomy" id="75299"/>
    <lineage>
        <taxon>Eukaryota</taxon>
        <taxon>Metazoa</taxon>
        <taxon>Ecdysozoa</taxon>
        <taxon>Nematoda</taxon>
        <taxon>Chromadorea</taxon>
        <taxon>Rhabditida</taxon>
        <taxon>Spirurina</taxon>
        <taxon>Gnathostomatomorpha</taxon>
        <taxon>Gnathostomatoidea</taxon>
        <taxon>Gnathostomatidae</taxon>
        <taxon>Gnathostoma</taxon>
    </lineage>
</organism>
<dbReference type="AlphaFoldDB" id="A0ABD6EGW8"/>
<comment type="subcellular location">
    <subcellularLocation>
        <location evidence="1">Nucleus</location>
    </subcellularLocation>
</comment>
<name>A0ABD6EGW8_9BILA</name>
<evidence type="ECO:0000256" key="5">
    <source>
        <dbReference type="ARBA" id="ARBA00023242"/>
    </source>
</evidence>
<dbReference type="GO" id="GO:0005634">
    <property type="term" value="C:nucleus"/>
    <property type="evidence" value="ECO:0007669"/>
    <property type="project" value="UniProtKB-SubCell"/>
</dbReference>
<keyword evidence="3" id="KW-0863">Zinc-finger</keyword>
<dbReference type="InterPro" id="IPR052035">
    <property type="entry name" value="ZnF_BED_domain_contain"/>
</dbReference>
<comment type="caution">
    <text evidence="8">The sequence shown here is derived from an EMBL/GenBank/DDBJ whole genome shotgun (WGS) entry which is preliminary data.</text>
</comment>
<evidence type="ECO:0000256" key="1">
    <source>
        <dbReference type="ARBA" id="ARBA00004123"/>
    </source>
</evidence>
<protein>
    <recommendedName>
        <fullName evidence="7">HAT C-terminal dimerisation domain-containing protein</fullName>
    </recommendedName>
</protein>
<evidence type="ECO:0000313" key="8">
    <source>
        <dbReference type="EMBL" id="MFH4975802.1"/>
    </source>
</evidence>
<evidence type="ECO:0000313" key="9">
    <source>
        <dbReference type="Proteomes" id="UP001608902"/>
    </source>
</evidence>
<keyword evidence="9" id="KW-1185">Reference proteome</keyword>
<evidence type="ECO:0000256" key="4">
    <source>
        <dbReference type="ARBA" id="ARBA00022833"/>
    </source>
</evidence>
<keyword evidence="2" id="KW-0479">Metal-binding</keyword>
<dbReference type="Pfam" id="PF05699">
    <property type="entry name" value="Dimer_Tnp_hAT"/>
    <property type="match status" value="1"/>
</dbReference>